<protein>
    <submittedName>
        <fullName evidence="2">Uncharacterized protein</fullName>
    </submittedName>
</protein>
<dbReference type="OrthoDB" id="3848913at2"/>
<organism evidence="2 3">
    <name type="scientific">Thermomonospora curvata (strain ATCC 19995 / DSM 43183 / JCM 3096 / KCTC 9072 / NBRC 15933 / NCIMB 10081 / Henssen B9)</name>
    <dbReference type="NCBI Taxonomy" id="471852"/>
    <lineage>
        <taxon>Bacteria</taxon>
        <taxon>Bacillati</taxon>
        <taxon>Actinomycetota</taxon>
        <taxon>Actinomycetes</taxon>
        <taxon>Streptosporangiales</taxon>
        <taxon>Thermomonosporaceae</taxon>
        <taxon>Thermomonospora</taxon>
    </lineage>
</organism>
<proteinExistence type="predicted"/>
<dbReference type="HOGENOM" id="CLU_027198_0_0_11"/>
<accession>D1A5Y6</accession>
<dbReference type="Proteomes" id="UP000001918">
    <property type="component" value="Chromosome"/>
</dbReference>
<feature type="region of interest" description="Disordered" evidence="1">
    <location>
        <begin position="1"/>
        <end position="42"/>
    </location>
</feature>
<evidence type="ECO:0000256" key="1">
    <source>
        <dbReference type="SAM" id="MobiDB-lite"/>
    </source>
</evidence>
<dbReference type="STRING" id="471852.Tcur_2731"/>
<gene>
    <name evidence="2" type="ordered locus">Tcur_2731</name>
</gene>
<dbReference type="eggNOG" id="ENOG502ZMWA">
    <property type="taxonomic scope" value="Bacteria"/>
</dbReference>
<keyword evidence="3" id="KW-1185">Reference proteome</keyword>
<evidence type="ECO:0000313" key="2">
    <source>
        <dbReference type="EMBL" id="ACY98281.1"/>
    </source>
</evidence>
<dbReference type="AlphaFoldDB" id="D1A5Y6"/>
<dbReference type="EMBL" id="CP001738">
    <property type="protein sequence ID" value="ACY98281.1"/>
    <property type="molecule type" value="Genomic_DNA"/>
</dbReference>
<dbReference type="KEGG" id="tcu:Tcur_2731"/>
<reference evidence="2 3" key="1">
    <citation type="journal article" date="2011" name="Stand. Genomic Sci.">
        <title>Complete genome sequence of Thermomonospora curvata type strain (B9).</title>
        <authorList>
            <person name="Chertkov O."/>
            <person name="Sikorski J."/>
            <person name="Nolan M."/>
            <person name="Lapidus A."/>
            <person name="Lucas S."/>
            <person name="Del Rio T.G."/>
            <person name="Tice H."/>
            <person name="Cheng J.F."/>
            <person name="Goodwin L."/>
            <person name="Pitluck S."/>
            <person name="Liolios K."/>
            <person name="Ivanova N."/>
            <person name="Mavromatis K."/>
            <person name="Mikhailova N."/>
            <person name="Ovchinnikova G."/>
            <person name="Pati A."/>
            <person name="Chen A."/>
            <person name="Palaniappan K."/>
            <person name="Djao O.D."/>
            <person name="Land M."/>
            <person name="Hauser L."/>
            <person name="Chang Y.J."/>
            <person name="Jeffries C.D."/>
            <person name="Brettin T."/>
            <person name="Han C."/>
            <person name="Detter J.C."/>
            <person name="Rohde M."/>
            <person name="Goker M."/>
            <person name="Woyke T."/>
            <person name="Bristow J."/>
            <person name="Eisen J.A."/>
            <person name="Markowitz V."/>
            <person name="Hugenholtz P."/>
            <person name="Klenk H.P."/>
            <person name="Kyrpides N.C."/>
        </authorList>
    </citation>
    <scope>NUCLEOTIDE SEQUENCE [LARGE SCALE GENOMIC DNA]</scope>
    <source>
        <strain evidence="3">ATCC 19995 / DSM 43183 / JCM 3096 / KCTC 9072 / NBRC 15933 / NCIMB 10081 / Henssen B9</strain>
    </source>
</reference>
<evidence type="ECO:0000313" key="3">
    <source>
        <dbReference type="Proteomes" id="UP000001918"/>
    </source>
</evidence>
<dbReference type="RefSeq" id="WP_012853065.1">
    <property type="nucleotide sequence ID" value="NC_013510.1"/>
</dbReference>
<name>D1A5Y6_THECD</name>
<sequence>MNEPPVPFFQSTAGPAHLGNGPQNNTFYFSPPQTPGRSRRRHPAEDLRRLFLRFVRPEGFGRALDVLREHRTVFLDAPSGSGRIATAKMLLWEEGEGSAEIYELLWEDRDGEAPLNDGRIAEGDRLWLDLSELSEEQWRRFSGELPALRHTVLARKAHLVVVLPHPRHDLPSEHSRYVVEIKAPERRGVLLQHLRAEGLLQTEEDWELPPSQILEKQTSLGKISSFVSSLIKARNSTGGEGNLTSWWSLTERAFFHLPKAAAEQAEQLREGAQRALLLTVSMLHGAHVDGVYRASSLLLEILGSAHGDDAPLDGATFGERLREIGAEIDASSRAVRFREFTYDAAVRSYFWVNLPQLREHLPVWLEQIADSPEISPAEWRKLIERFAEQCLGDRHDDVMKKLIERWADRQGKRRDAARILLEGGLRHERHGQRFRGHLYEWATRKEIPRGLAELMIDACRDVVASRHPDAALVRLHHMARRTWREEARRALVEMAGESRRSFRQLLARLTREGAGGGRFAEADTGIFLQIAAPDIITAPDPRHRTLIGEAGVRRLLTRGWDAAFTAPQEVWEPTVRRWLQMAAQDERHRDELLTVLIEGAAQHPRVLAHLHSLPYRLGLPPCIGEFLFRQINDVQGIRLR</sequence>